<evidence type="ECO:0000313" key="11">
    <source>
        <dbReference type="EMBL" id="WNM60275.1"/>
    </source>
</evidence>
<protein>
    <submittedName>
        <fullName evidence="11">Right-handed parallel beta-helix repeat-containing protein</fullName>
    </submittedName>
</protein>
<evidence type="ECO:0000256" key="9">
    <source>
        <dbReference type="SAM" id="Phobius"/>
    </source>
</evidence>
<evidence type="ECO:0000256" key="8">
    <source>
        <dbReference type="ARBA" id="ARBA00038263"/>
    </source>
</evidence>
<feature type="domain" description="Right handed beta helix" evidence="10">
    <location>
        <begin position="255"/>
        <end position="368"/>
    </location>
</feature>
<dbReference type="InterPro" id="IPR039448">
    <property type="entry name" value="Beta_helix"/>
</dbReference>
<dbReference type="PANTHER" id="PTHR40088">
    <property type="entry name" value="PECTATE LYASE (EUROFUNG)"/>
    <property type="match status" value="1"/>
</dbReference>
<evidence type="ECO:0000256" key="4">
    <source>
        <dbReference type="ARBA" id="ARBA00022723"/>
    </source>
</evidence>
<dbReference type="PANTHER" id="PTHR40088:SF1">
    <property type="entry name" value="PECTATE LYASE PEL9"/>
    <property type="match status" value="1"/>
</dbReference>
<dbReference type="GO" id="GO:0005576">
    <property type="term" value="C:extracellular region"/>
    <property type="evidence" value="ECO:0007669"/>
    <property type="project" value="UniProtKB-SubCell"/>
</dbReference>
<evidence type="ECO:0000313" key="12">
    <source>
        <dbReference type="Proteomes" id="UP001302494"/>
    </source>
</evidence>
<dbReference type="EMBL" id="CP116968">
    <property type="protein sequence ID" value="WNM60275.1"/>
    <property type="molecule type" value="Genomic_DNA"/>
</dbReference>
<gene>
    <name evidence="11" type="ORF">PQG83_10915</name>
</gene>
<proteinExistence type="inferred from homology"/>
<dbReference type="KEGG" id="nneo:PQG83_10915"/>
<dbReference type="GO" id="GO:0016837">
    <property type="term" value="F:carbon-oxygen lyase activity, acting on polysaccharides"/>
    <property type="evidence" value="ECO:0007669"/>
    <property type="project" value="TreeGrafter"/>
</dbReference>
<evidence type="ECO:0000256" key="1">
    <source>
        <dbReference type="ARBA" id="ARBA00001913"/>
    </source>
</evidence>
<evidence type="ECO:0000256" key="2">
    <source>
        <dbReference type="ARBA" id="ARBA00004613"/>
    </source>
</evidence>
<comment type="cofactor">
    <cofactor evidence="1">
        <name>Ca(2+)</name>
        <dbReference type="ChEBI" id="CHEBI:29108"/>
    </cofactor>
</comment>
<keyword evidence="9" id="KW-1133">Transmembrane helix</keyword>
<accession>A0AA96GHI6</accession>
<organism evidence="11 12">
    <name type="scientific">Candidatus Nitrospira neomarina</name>
    <dbReference type="NCBI Taxonomy" id="3020899"/>
    <lineage>
        <taxon>Bacteria</taxon>
        <taxon>Pseudomonadati</taxon>
        <taxon>Nitrospirota</taxon>
        <taxon>Nitrospiria</taxon>
        <taxon>Nitrospirales</taxon>
        <taxon>Nitrospiraceae</taxon>
        <taxon>Nitrospira</taxon>
    </lineage>
</organism>
<evidence type="ECO:0000256" key="5">
    <source>
        <dbReference type="ARBA" id="ARBA00022729"/>
    </source>
</evidence>
<dbReference type="AlphaFoldDB" id="A0AA96GHI6"/>
<dbReference type="Pfam" id="PF13229">
    <property type="entry name" value="Beta_helix"/>
    <property type="match status" value="1"/>
</dbReference>
<keyword evidence="12" id="KW-1185">Reference proteome</keyword>
<keyword evidence="9" id="KW-0812">Transmembrane</keyword>
<reference evidence="11 12" key="1">
    <citation type="submission" date="2023-01" db="EMBL/GenBank/DDBJ databases">
        <title>Cultivation and genomic characterization of new, ubiquitous marine nitrite-oxidizing bacteria from the Nitrospirales.</title>
        <authorList>
            <person name="Mueller A.J."/>
            <person name="Daebeler A."/>
            <person name="Herbold C.W."/>
            <person name="Kirkegaard R.H."/>
            <person name="Daims H."/>
        </authorList>
    </citation>
    <scope>NUCLEOTIDE SEQUENCE [LARGE SCALE GENOMIC DNA]</scope>
    <source>
        <strain evidence="11 12">DK</strain>
    </source>
</reference>
<keyword evidence="4" id="KW-0479">Metal-binding</keyword>
<feature type="transmembrane region" description="Helical" evidence="9">
    <location>
        <begin position="21"/>
        <end position="41"/>
    </location>
</feature>
<comment type="similarity">
    <text evidence="8">Belongs to the polysaccharide lyase 9 family.</text>
</comment>
<keyword evidence="9" id="KW-0472">Membrane</keyword>
<evidence type="ECO:0000256" key="3">
    <source>
        <dbReference type="ARBA" id="ARBA00022525"/>
    </source>
</evidence>
<dbReference type="InterPro" id="IPR059226">
    <property type="entry name" value="Choice_anch_Q_dom"/>
</dbReference>
<keyword evidence="3" id="KW-0964">Secreted</keyword>
<sequence length="444" mass="48811">MIINFGVWGSQMAYCNNHYRVMKFFLSYLFVLSGIFGIAGISEAIAKEYFVAASSGNDKGYGTKEAPFVTLEKGVSVLSPGDTLYVRGGTYTRNHYLWEPPNGKSWENAITIKAYQNEKVIIKPLQGYTVFEFKDNSAYIMMGGFIVEGGHDGFRMGAGSHHIRIFNSEIKNNDHQGIQVSAGTFHEFINLSIHHNGLTSQSYETTQSHGIYNNGSNTLTENCEIFENGGWGIHMFSTSHTPSHNIMRNNRIYNNNALKSGGPGIGIYRGTNNSVINNIIWGNRDGIVVDSGASNTKIYNNTVYTNERYGMWLGNNSDASVVKNNFIYMPNDSYGLMISKGSGVSNIENNLIIGSKAIAPWDPNAILKNNLVGHSYKPGFADASNHDFHLTKESSAIGKGLVIAEVKTDFEGVPRDPRGPFDIGAYVFGSSFAPPTDLAITSYK</sequence>
<dbReference type="Gene3D" id="2.160.20.10">
    <property type="entry name" value="Single-stranded right-handed beta-helix, Pectin lyase-like"/>
    <property type="match status" value="1"/>
</dbReference>
<keyword evidence="7" id="KW-0456">Lyase</keyword>
<evidence type="ECO:0000259" key="10">
    <source>
        <dbReference type="Pfam" id="PF13229"/>
    </source>
</evidence>
<comment type="subcellular location">
    <subcellularLocation>
        <location evidence="2">Secreted</location>
    </subcellularLocation>
</comment>
<keyword evidence="5" id="KW-0732">Signal</keyword>
<evidence type="ECO:0000256" key="6">
    <source>
        <dbReference type="ARBA" id="ARBA00022837"/>
    </source>
</evidence>
<dbReference type="NCBIfam" id="NF041518">
    <property type="entry name" value="choice_anch_Q"/>
    <property type="match status" value="1"/>
</dbReference>
<dbReference type="Proteomes" id="UP001302494">
    <property type="component" value="Chromosome"/>
</dbReference>
<evidence type="ECO:0000256" key="7">
    <source>
        <dbReference type="ARBA" id="ARBA00023239"/>
    </source>
</evidence>
<dbReference type="InterPro" id="IPR012334">
    <property type="entry name" value="Pectin_lyas_fold"/>
</dbReference>
<dbReference type="RefSeq" id="WP_312740794.1">
    <property type="nucleotide sequence ID" value="NZ_CP116968.1"/>
</dbReference>
<dbReference type="InterPro" id="IPR006626">
    <property type="entry name" value="PbH1"/>
</dbReference>
<dbReference type="GO" id="GO:0046872">
    <property type="term" value="F:metal ion binding"/>
    <property type="evidence" value="ECO:0007669"/>
    <property type="project" value="UniProtKB-KW"/>
</dbReference>
<dbReference type="InterPro" id="IPR011050">
    <property type="entry name" value="Pectin_lyase_fold/virulence"/>
</dbReference>
<name>A0AA96GHI6_9BACT</name>
<dbReference type="InterPro" id="IPR052052">
    <property type="entry name" value="Polysaccharide_Lyase_9"/>
</dbReference>
<keyword evidence="6" id="KW-0106">Calcium</keyword>
<dbReference type="SMART" id="SM00710">
    <property type="entry name" value="PbH1"/>
    <property type="match status" value="6"/>
</dbReference>
<dbReference type="SUPFAM" id="SSF51126">
    <property type="entry name" value="Pectin lyase-like"/>
    <property type="match status" value="1"/>
</dbReference>